<evidence type="ECO:0000256" key="1">
    <source>
        <dbReference type="SAM" id="MobiDB-lite"/>
    </source>
</evidence>
<sequence>MVISSPGYPGGDVSGGVQQWRGCFRIELSLVYLSSLSLTRATVSRKISVRCLSNTTGIVDHAQTVCQFSSTVLRQGASMTALVSLAVSDPSALTERVTVNAVRQQCVSLSISNSKNENACTLQDNTDTFSPLSGLPVNIIVKEEDSTQYLSLPGNKLLEHTFKDTRGAQCEIGALPRTDNSTALHQIATVLRFSSARRTGTIIPSVLLGCCCCWLSSGFCTRLNFKTTRKNEGDGDLQQPNQQSAQTTACRAPGGRETEQ</sequence>
<feature type="region of interest" description="Disordered" evidence="1">
    <location>
        <begin position="231"/>
        <end position="260"/>
    </location>
</feature>
<dbReference type="Proteomes" id="UP001221898">
    <property type="component" value="Unassembled WGS sequence"/>
</dbReference>
<dbReference type="EMBL" id="JAINUG010002745">
    <property type="protein sequence ID" value="KAJ8347414.1"/>
    <property type="molecule type" value="Genomic_DNA"/>
</dbReference>
<protein>
    <submittedName>
        <fullName evidence="2">Uncharacterized protein</fullName>
    </submittedName>
</protein>
<reference evidence="2" key="1">
    <citation type="journal article" date="2023" name="Science">
        <title>Genome structures resolve the early diversification of teleost fishes.</title>
        <authorList>
            <person name="Parey E."/>
            <person name="Louis A."/>
            <person name="Montfort J."/>
            <person name="Bouchez O."/>
            <person name="Roques C."/>
            <person name="Iampietro C."/>
            <person name="Lluch J."/>
            <person name="Castinel A."/>
            <person name="Donnadieu C."/>
            <person name="Desvignes T."/>
            <person name="Floi Bucao C."/>
            <person name="Jouanno E."/>
            <person name="Wen M."/>
            <person name="Mejri S."/>
            <person name="Dirks R."/>
            <person name="Jansen H."/>
            <person name="Henkel C."/>
            <person name="Chen W.J."/>
            <person name="Zahm M."/>
            <person name="Cabau C."/>
            <person name="Klopp C."/>
            <person name="Thompson A.W."/>
            <person name="Robinson-Rechavi M."/>
            <person name="Braasch I."/>
            <person name="Lecointre G."/>
            <person name="Bobe J."/>
            <person name="Postlethwait J.H."/>
            <person name="Berthelot C."/>
            <person name="Roest Crollius H."/>
            <person name="Guiguen Y."/>
        </authorList>
    </citation>
    <scope>NUCLEOTIDE SEQUENCE</scope>
    <source>
        <strain evidence="2">NC1722</strain>
    </source>
</reference>
<accession>A0AAD7R299</accession>
<organism evidence="2 3">
    <name type="scientific">Aldrovandia affinis</name>
    <dbReference type="NCBI Taxonomy" id="143900"/>
    <lineage>
        <taxon>Eukaryota</taxon>
        <taxon>Metazoa</taxon>
        <taxon>Chordata</taxon>
        <taxon>Craniata</taxon>
        <taxon>Vertebrata</taxon>
        <taxon>Euteleostomi</taxon>
        <taxon>Actinopterygii</taxon>
        <taxon>Neopterygii</taxon>
        <taxon>Teleostei</taxon>
        <taxon>Notacanthiformes</taxon>
        <taxon>Halosauridae</taxon>
        <taxon>Aldrovandia</taxon>
    </lineage>
</organism>
<evidence type="ECO:0000313" key="2">
    <source>
        <dbReference type="EMBL" id="KAJ8347414.1"/>
    </source>
</evidence>
<keyword evidence="3" id="KW-1185">Reference proteome</keyword>
<name>A0AAD7R299_9TELE</name>
<evidence type="ECO:0000313" key="3">
    <source>
        <dbReference type="Proteomes" id="UP001221898"/>
    </source>
</evidence>
<proteinExistence type="predicted"/>
<comment type="caution">
    <text evidence="2">The sequence shown here is derived from an EMBL/GenBank/DDBJ whole genome shotgun (WGS) entry which is preliminary data.</text>
</comment>
<gene>
    <name evidence="2" type="ORF">AAFF_G00206850</name>
</gene>
<feature type="compositionally biased region" description="Polar residues" evidence="1">
    <location>
        <begin position="238"/>
        <end position="249"/>
    </location>
</feature>
<dbReference type="AlphaFoldDB" id="A0AAD7R299"/>